<dbReference type="AlphaFoldDB" id="A0A1H5RKD7"/>
<dbReference type="EMBL" id="FNUJ01000017">
    <property type="protein sequence ID" value="SEF37967.1"/>
    <property type="molecule type" value="Genomic_DNA"/>
</dbReference>
<dbReference type="InterPro" id="IPR001647">
    <property type="entry name" value="HTH_TetR"/>
</dbReference>
<dbReference type="Pfam" id="PF17939">
    <property type="entry name" value="TetR_C_30"/>
    <property type="match status" value="1"/>
</dbReference>
<keyword evidence="7" id="KW-1185">Reference proteome</keyword>
<evidence type="ECO:0000259" key="5">
    <source>
        <dbReference type="Pfam" id="PF17939"/>
    </source>
</evidence>
<keyword evidence="1" id="KW-0805">Transcription regulation</keyword>
<dbReference type="InterPro" id="IPR050109">
    <property type="entry name" value="HTH-type_TetR-like_transc_reg"/>
</dbReference>
<dbReference type="InterPro" id="IPR009057">
    <property type="entry name" value="Homeodomain-like_sf"/>
</dbReference>
<feature type="domain" description="HTH tetR-type" evidence="4">
    <location>
        <begin position="14"/>
        <end position="61"/>
    </location>
</feature>
<dbReference type="Proteomes" id="UP000198878">
    <property type="component" value="Unassembled WGS sequence"/>
</dbReference>
<gene>
    <name evidence="6" type="ORF">SAMN05421837_11733</name>
</gene>
<evidence type="ECO:0000256" key="1">
    <source>
        <dbReference type="ARBA" id="ARBA00023015"/>
    </source>
</evidence>
<keyword evidence="3" id="KW-0804">Transcription</keyword>
<name>A0A1H5RKD7_9PSEU</name>
<dbReference type="Gene3D" id="1.10.357.10">
    <property type="entry name" value="Tetracycline Repressor, domain 2"/>
    <property type="match status" value="1"/>
</dbReference>
<evidence type="ECO:0000313" key="7">
    <source>
        <dbReference type="Proteomes" id="UP000198878"/>
    </source>
</evidence>
<dbReference type="InterPro" id="IPR041586">
    <property type="entry name" value="PsrA_TetR_C"/>
</dbReference>
<reference evidence="7" key="1">
    <citation type="submission" date="2016-10" db="EMBL/GenBank/DDBJ databases">
        <authorList>
            <person name="Varghese N."/>
            <person name="Submissions S."/>
        </authorList>
    </citation>
    <scope>NUCLEOTIDE SEQUENCE [LARGE SCALE GENOMIC DNA]</scope>
    <source>
        <strain evidence="7">DSM 44654</strain>
    </source>
</reference>
<evidence type="ECO:0000256" key="3">
    <source>
        <dbReference type="ARBA" id="ARBA00023163"/>
    </source>
</evidence>
<feature type="domain" description="PsrA tetracyclin repressor-like C-terminal" evidence="5">
    <location>
        <begin position="92"/>
        <end position="202"/>
    </location>
</feature>
<dbReference type="PANTHER" id="PTHR30055">
    <property type="entry name" value="HTH-TYPE TRANSCRIPTIONAL REGULATOR RUTR"/>
    <property type="match status" value="1"/>
</dbReference>
<sequence>MTSVDRAFATREAILTAAERLYAEHGVLAVSNRQISEAAGQGNNTAVGYHFGTRADLVRAIARRHSAAVEELRAGMLAGLGPGAGLRDWVRCLVHPSTEYLARAGTPSWFARFTAQVMTEPSLRSAVAVETLSAPSLARTVEGLSRCLPELPADVRAERSAMTRQLLIHTMAERERALAEGGDTPRADWRAAAVGLVDALVGLWLAPVTPRNPGEEQA</sequence>
<dbReference type="GO" id="GO:0000976">
    <property type="term" value="F:transcription cis-regulatory region binding"/>
    <property type="evidence" value="ECO:0007669"/>
    <property type="project" value="TreeGrafter"/>
</dbReference>
<accession>A0A1H5RKD7</accession>
<protein>
    <submittedName>
        <fullName evidence="6">Regulatory protein, tetR family</fullName>
    </submittedName>
</protein>
<evidence type="ECO:0000256" key="2">
    <source>
        <dbReference type="ARBA" id="ARBA00023125"/>
    </source>
</evidence>
<dbReference type="SUPFAM" id="SSF46689">
    <property type="entry name" value="Homeodomain-like"/>
    <property type="match status" value="1"/>
</dbReference>
<proteinExistence type="predicted"/>
<dbReference type="Pfam" id="PF00440">
    <property type="entry name" value="TetR_N"/>
    <property type="match status" value="1"/>
</dbReference>
<dbReference type="PANTHER" id="PTHR30055:SF234">
    <property type="entry name" value="HTH-TYPE TRANSCRIPTIONAL REGULATOR BETI"/>
    <property type="match status" value="1"/>
</dbReference>
<evidence type="ECO:0000313" key="6">
    <source>
        <dbReference type="EMBL" id="SEF37967.1"/>
    </source>
</evidence>
<evidence type="ECO:0000259" key="4">
    <source>
        <dbReference type="Pfam" id="PF00440"/>
    </source>
</evidence>
<dbReference type="STRING" id="218821.SAMN05421837_11733"/>
<keyword evidence="2" id="KW-0238">DNA-binding</keyword>
<dbReference type="GO" id="GO:0003700">
    <property type="term" value="F:DNA-binding transcription factor activity"/>
    <property type="evidence" value="ECO:0007669"/>
    <property type="project" value="TreeGrafter"/>
</dbReference>
<organism evidence="6 7">
    <name type="scientific">Amycolatopsis pretoriensis</name>
    <dbReference type="NCBI Taxonomy" id="218821"/>
    <lineage>
        <taxon>Bacteria</taxon>
        <taxon>Bacillati</taxon>
        <taxon>Actinomycetota</taxon>
        <taxon>Actinomycetes</taxon>
        <taxon>Pseudonocardiales</taxon>
        <taxon>Pseudonocardiaceae</taxon>
        <taxon>Amycolatopsis</taxon>
    </lineage>
</organism>